<dbReference type="EMBL" id="JBHSNW010000039">
    <property type="protein sequence ID" value="MFC5821800.1"/>
    <property type="molecule type" value="Genomic_DNA"/>
</dbReference>
<name>A0ABW1CAJ2_9ACTN</name>
<comment type="caution">
    <text evidence="1">The sequence shown here is derived from an EMBL/GenBank/DDBJ whole genome shotgun (WGS) entry which is preliminary data.</text>
</comment>
<dbReference type="RefSeq" id="WP_219550424.1">
    <property type="nucleotide sequence ID" value="NZ_JAHKRN010000059.1"/>
</dbReference>
<gene>
    <name evidence="1" type="ORF">ACFPUY_42525</name>
</gene>
<reference evidence="2" key="1">
    <citation type="journal article" date="2019" name="Int. J. Syst. Evol. Microbiol.">
        <title>The Global Catalogue of Microorganisms (GCM) 10K type strain sequencing project: providing services to taxonomists for standard genome sequencing and annotation.</title>
        <authorList>
            <consortium name="The Broad Institute Genomics Platform"/>
            <consortium name="The Broad Institute Genome Sequencing Center for Infectious Disease"/>
            <person name="Wu L."/>
            <person name="Ma J."/>
        </authorList>
    </citation>
    <scope>NUCLEOTIDE SEQUENCE [LARGE SCALE GENOMIC DNA]</scope>
    <source>
        <strain evidence="2">CGMCC 4.7106</strain>
    </source>
</reference>
<accession>A0ABW1CAJ2</accession>
<proteinExistence type="predicted"/>
<keyword evidence="2" id="KW-1185">Reference proteome</keyword>
<evidence type="ECO:0000313" key="1">
    <source>
        <dbReference type="EMBL" id="MFC5821800.1"/>
    </source>
</evidence>
<protein>
    <submittedName>
        <fullName evidence="1">Uncharacterized protein</fullName>
    </submittedName>
</protein>
<dbReference type="Proteomes" id="UP001596096">
    <property type="component" value="Unassembled WGS sequence"/>
</dbReference>
<evidence type="ECO:0000313" key="2">
    <source>
        <dbReference type="Proteomes" id="UP001596096"/>
    </source>
</evidence>
<organism evidence="1 2">
    <name type="scientific">Nonomuraea harbinensis</name>
    <dbReference type="NCBI Taxonomy" id="1286938"/>
    <lineage>
        <taxon>Bacteria</taxon>
        <taxon>Bacillati</taxon>
        <taxon>Actinomycetota</taxon>
        <taxon>Actinomycetes</taxon>
        <taxon>Streptosporangiales</taxon>
        <taxon>Streptosporangiaceae</taxon>
        <taxon>Nonomuraea</taxon>
    </lineage>
</organism>
<sequence>MPQNVPARLIGSQSRSGTVDADLGAIAAVPTGAARRAGHGPTELAAVEQSAAEAAA</sequence>